<proteinExistence type="predicted"/>
<comment type="caution">
    <text evidence="1">The sequence shown here is derived from an EMBL/GenBank/DDBJ whole genome shotgun (WGS) entry which is preliminary data.</text>
</comment>
<protein>
    <submittedName>
        <fullName evidence="1">Iron-sulfur cluster assembly accessory protein</fullName>
    </submittedName>
</protein>
<organism evidence="1 2">
    <name type="scientific">Sedimenticola selenatireducens</name>
    <dbReference type="NCBI Taxonomy" id="191960"/>
    <lineage>
        <taxon>Bacteria</taxon>
        <taxon>Pseudomonadati</taxon>
        <taxon>Pseudomonadota</taxon>
        <taxon>Gammaproteobacteria</taxon>
        <taxon>Chromatiales</taxon>
        <taxon>Sedimenticolaceae</taxon>
        <taxon>Sedimenticola</taxon>
    </lineage>
</organism>
<name>A0A2N6CVG5_9GAMM</name>
<accession>A0A2N6CVG5</accession>
<dbReference type="RefSeq" id="WP_037374391.1">
    <property type="nucleotide sequence ID" value="NZ_CAXXYC010000004.1"/>
</dbReference>
<evidence type="ECO:0000313" key="2">
    <source>
        <dbReference type="Proteomes" id="UP000235015"/>
    </source>
</evidence>
<dbReference type="Proteomes" id="UP000235015">
    <property type="component" value="Unassembled WGS sequence"/>
</dbReference>
<dbReference type="AlphaFoldDB" id="A0A2N6CVG5"/>
<gene>
    <name evidence="1" type="ORF">C0630_12445</name>
</gene>
<sequence>MFEITENAAEQVRNAAEQGGTEGMALRMAARMKEDGSIDYLMGFDEAKEDDLRIVSNGIEVVMEPQYVTLLDEAVMDYAQLDDGEMRFIFINPHDANYLPAPKSRSR</sequence>
<evidence type="ECO:0000313" key="1">
    <source>
        <dbReference type="EMBL" id="PLX61197.1"/>
    </source>
</evidence>
<reference evidence="1 2" key="1">
    <citation type="submission" date="2017-11" db="EMBL/GenBank/DDBJ databases">
        <title>Genome-resolved metagenomics identifies genetic mobility, metabolic interactions, and unexpected diversity in perchlorate-reducing communities.</title>
        <authorList>
            <person name="Barnum T.P."/>
            <person name="Figueroa I.A."/>
            <person name="Carlstrom C.I."/>
            <person name="Lucas L.N."/>
            <person name="Engelbrektson A.L."/>
            <person name="Coates J.D."/>
        </authorList>
    </citation>
    <scope>NUCLEOTIDE SEQUENCE [LARGE SCALE GENOMIC DNA]</scope>
    <source>
        <strain evidence="1">BM301</strain>
    </source>
</reference>
<dbReference type="InterPro" id="IPR035903">
    <property type="entry name" value="HesB-like_dom_sf"/>
</dbReference>
<dbReference type="STRING" id="1111735.GCA_000428045_00336"/>
<dbReference type="EMBL" id="PKUN01000021">
    <property type="protein sequence ID" value="PLX61197.1"/>
    <property type="molecule type" value="Genomic_DNA"/>
</dbReference>
<dbReference type="Gene3D" id="2.60.300.12">
    <property type="entry name" value="HesB-like domain"/>
    <property type="match status" value="1"/>
</dbReference>
<dbReference type="SUPFAM" id="SSF89360">
    <property type="entry name" value="HesB-like domain"/>
    <property type="match status" value="1"/>
</dbReference>